<evidence type="ECO:0000313" key="4">
    <source>
        <dbReference type="EMBL" id="MEC4723688.1"/>
    </source>
</evidence>
<dbReference type="InterPro" id="IPR005532">
    <property type="entry name" value="SUMF_dom"/>
</dbReference>
<dbReference type="PANTHER" id="PTHR23150">
    <property type="entry name" value="SULFATASE MODIFYING FACTOR 1, 2"/>
    <property type="match status" value="1"/>
</dbReference>
<reference evidence="4 5" key="1">
    <citation type="submission" date="2023-10" db="EMBL/GenBank/DDBJ databases">
        <title>Noviherbaspirillum sp. CPCC 100848 genome assembly.</title>
        <authorList>
            <person name="Li X.Y."/>
            <person name="Fang X.M."/>
        </authorList>
    </citation>
    <scope>NUCLEOTIDE SEQUENCE [LARGE SCALE GENOMIC DNA]</scope>
    <source>
        <strain evidence="4 5">CPCC 100848</strain>
    </source>
</reference>
<dbReference type="Proteomes" id="UP001352263">
    <property type="component" value="Unassembled WGS sequence"/>
</dbReference>
<feature type="region of interest" description="Disordered" evidence="1">
    <location>
        <begin position="74"/>
        <end position="159"/>
    </location>
</feature>
<dbReference type="RefSeq" id="WP_326510291.1">
    <property type="nucleotide sequence ID" value="NZ_JAWIIV010000068.1"/>
</dbReference>
<sequence>MPLKLLTAFVACLFFMSAGTMHAGVLPKDSAEQYELTFWESIKDSNHAADYEAYLQTYPNGRFAPLARARVQRLKAQAPAASAPPSPSAPSGPSAADKPPAAERAAKSPPPAKTPAERPRADTAKPAPDMAAPAAAPAPAPKAAEAPLKEKPMPPVASGEIKDCPQCPVLVPVKAGAFTMGSAADDPSERPPHRVTVSEAFAIGKYEVTVEQWDACVQAGACPRVAADAARPRTTPVRDVSWNDAQLFVQWLSKASGKTYRLPSEAEWEYALRGSTSSRYWWGEQMQPGKANCKDCGEPWQRDTPVSVGSFAPNPFGLHDMNGSVWEWVSDCWHNSYKGAPADARPWEEPNCRVRVIRGGSWREGASYMPSSTRFKYDASVRHSQNGFRVARDLK</sequence>
<proteinExistence type="predicted"/>
<name>A0ABU6JJK1_9BURK</name>
<evidence type="ECO:0000259" key="3">
    <source>
        <dbReference type="Pfam" id="PF03781"/>
    </source>
</evidence>
<feature type="domain" description="Sulfatase-modifying factor enzyme-like" evidence="3">
    <location>
        <begin position="167"/>
        <end position="392"/>
    </location>
</feature>
<feature type="chain" id="PRO_5045726368" evidence="2">
    <location>
        <begin position="24"/>
        <end position="395"/>
    </location>
</feature>
<dbReference type="Pfam" id="PF03781">
    <property type="entry name" value="FGE-sulfatase"/>
    <property type="match status" value="1"/>
</dbReference>
<gene>
    <name evidence="4" type="ORF">RY831_31690</name>
</gene>
<dbReference type="Gene3D" id="3.90.1580.10">
    <property type="entry name" value="paralog of FGE (formylglycine-generating enzyme)"/>
    <property type="match status" value="1"/>
</dbReference>
<keyword evidence="2" id="KW-0732">Signal</keyword>
<evidence type="ECO:0000313" key="5">
    <source>
        <dbReference type="Proteomes" id="UP001352263"/>
    </source>
</evidence>
<organism evidence="4 5">
    <name type="scientific">Noviherbaspirillum album</name>
    <dbReference type="NCBI Taxonomy" id="3080276"/>
    <lineage>
        <taxon>Bacteria</taxon>
        <taxon>Pseudomonadati</taxon>
        <taxon>Pseudomonadota</taxon>
        <taxon>Betaproteobacteria</taxon>
        <taxon>Burkholderiales</taxon>
        <taxon>Oxalobacteraceae</taxon>
        <taxon>Noviherbaspirillum</taxon>
    </lineage>
</organism>
<keyword evidence="5" id="KW-1185">Reference proteome</keyword>
<dbReference type="PANTHER" id="PTHR23150:SF35">
    <property type="entry name" value="BLL6746 PROTEIN"/>
    <property type="match status" value="1"/>
</dbReference>
<dbReference type="SUPFAM" id="SSF56436">
    <property type="entry name" value="C-type lectin-like"/>
    <property type="match status" value="1"/>
</dbReference>
<dbReference type="InterPro" id="IPR042095">
    <property type="entry name" value="SUMF_sf"/>
</dbReference>
<dbReference type="InterPro" id="IPR016187">
    <property type="entry name" value="CTDL_fold"/>
</dbReference>
<dbReference type="EMBL" id="JAWIIV010000068">
    <property type="protein sequence ID" value="MEC4723688.1"/>
    <property type="molecule type" value="Genomic_DNA"/>
</dbReference>
<feature type="compositionally biased region" description="Low complexity" evidence="1">
    <location>
        <begin position="124"/>
        <end position="146"/>
    </location>
</feature>
<protein>
    <submittedName>
        <fullName evidence="4">Formylglycine-generating enzyme family protein</fullName>
    </submittedName>
</protein>
<feature type="signal peptide" evidence="2">
    <location>
        <begin position="1"/>
        <end position="23"/>
    </location>
</feature>
<dbReference type="InterPro" id="IPR051043">
    <property type="entry name" value="Sulfatase_Mod_Factor_Kinase"/>
</dbReference>
<accession>A0ABU6JJK1</accession>
<evidence type="ECO:0000256" key="2">
    <source>
        <dbReference type="SAM" id="SignalP"/>
    </source>
</evidence>
<comment type="caution">
    <text evidence="4">The sequence shown here is derived from an EMBL/GenBank/DDBJ whole genome shotgun (WGS) entry which is preliminary data.</text>
</comment>
<evidence type="ECO:0000256" key="1">
    <source>
        <dbReference type="SAM" id="MobiDB-lite"/>
    </source>
</evidence>